<evidence type="ECO:0000256" key="3">
    <source>
        <dbReference type="ARBA" id="ARBA00022692"/>
    </source>
</evidence>
<dbReference type="Proteomes" id="UP000566819">
    <property type="component" value="Unassembled WGS sequence"/>
</dbReference>
<dbReference type="PANTHER" id="PTHR48022:SF31">
    <property type="entry name" value="HEXOSE TRANSPORTER"/>
    <property type="match status" value="1"/>
</dbReference>
<dbReference type="SUPFAM" id="SSF103473">
    <property type="entry name" value="MFS general substrate transporter"/>
    <property type="match status" value="1"/>
</dbReference>
<dbReference type="PROSITE" id="PS50850">
    <property type="entry name" value="MFS"/>
    <property type="match status" value="1"/>
</dbReference>
<sequence length="554" mass="62172">MVHIGVVETTREKKEIAGVVQAEAPEFDKVSWYTDPGLRKLYFWCAVLCVASATTGYDGMMLNTSQNLDQWQAYFNNPTGSTLGLMNAIYQIGSLCSFPFAPYMADWWGRKVPIVTGCLLMVLGGFLGAFCNSYGMYVGGRFVLGFGNSLTQLASPVLLTELAHPQHRGRVTSVYNCLWNLGALFVAWIAWATMTIHGDWSWRLLALLQILPAIIQLTFIYWVPESPRWHISKDRPELALATLAKYHANGDEHNATVQFEYQEIKETLRLEFEYQRTSSYLDFMKTPGNRYRLAILVSLGIISQYSGNALFSNYTNLIYTSMGITEQSKKIPLNGGQTLLALIVSVFCAMLVDRVGRRPLFLVSTTGKFAMVQELVTCAEIKTGMVVMFLIWTITAAIFENSGSKNMAAGYPQVAWVWGFTIFYSLAWSGLLVAYSLEILPYKLRAKGLMIMNLTVQAALVLGNYTNPIAWVNLPHHYDLSLIYTVWIFVELIFVYFFYVETKGPTLEELAKIFDGETAEVAHLDLHAVEKELHGDDGAGSEEKRVTQSEEKAA</sequence>
<feature type="transmembrane region" description="Helical" evidence="7">
    <location>
        <begin position="174"/>
        <end position="194"/>
    </location>
</feature>
<feature type="transmembrane region" description="Helical" evidence="7">
    <location>
        <begin position="293"/>
        <end position="311"/>
    </location>
</feature>
<dbReference type="InterPro" id="IPR050360">
    <property type="entry name" value="MFS_Sugar_Transporters"/>
</dbReference>
<feature type="transmembrane region" description="Helical" evidence="7">
    <location>
        <begin position="112"/>
        <end position="130"/>
    </location>
</feature>
<protein>
    <recommendedName>
        <fullName evidence="8">Major facilitator superfamily (MFS) profile domain-containing protein</fullName>
    </recommendedName>
</protein>
<dbReference type="InterPro" id="IPR020846">
    <property type="entry name" value="MFS_dom"/>
</dbReference>
<evidence type="ECO:0000256" key="4">
    <source>
        <dbReference type="ARBA" id="ARBA00022989"/>
    </source>
</evidence>
<accession>A0A8H4W124</accession>
<evidence type="ECO:0000256" key="5">
    <source>
        <dbReference type="ARBA" id="ARBA00023136"/>
    </source>
</evidence>
<dbReference type="GO" id="GO:0005351">
    <property type="term" value="F:carbohydrate:proton symporter activity"/>
    <property type="evidence" value="ECO:0007669"/>
    <property type="project" value="TreeGrafter"/>
</dbReference>
<feature type="transmembrane region" description="Helical" evidence="7">
    <location>
        <begin position="331"/>
        <end position="352"/>
    </location>
</feature>
<feature type="region of interest" description="Disordered" evidence="6">
    <location>
        <begin position="533"/>
        <end position="554"/>
    </location>
</feature>
<name>A0A8H4W124_9HELO</name>
<evidence type="ECO:0000259" key="8">
    <source>
        <dbReference type="PROSITE" id="PS50850"/>
    </source>
</evidence>
<feature type="transmembrane region" description="Helical" evidence="7">
    <location>
        <begin position="200"/>
        <end position="223"/>
    </location>
</feature>
<evidence type="ECO:0000256" key="1">
    <source>
        <dbReference type="ARBA" id="ARBA00004141"/>
    </source>
</evidence>
<evidence type="ECO:0000313" key="9">
    <source>
        <dbReference type="EMBL" id="KAF4629697.1"/>
    </source>
</evidence>
<dbReference type="InterPro" id="IPR005828">
    <property type="entry name" value="MFS_sugar_transport-like"/>
</dbReference>
<evidence type="ECO:0000256" key="2">
    <source>
        <dbReference type="ARBA" id="ARBA00010992"/>
    </source>
</evidence>
<evidence type="ECO:0000313" key="10">
    <source>
        <dbReference type="Proteomes" id="UP000566819"/>
    </source>
</evidence>
<comment type="subcellular location">
    <subcellularLocation>
        <location evidence="1">Membrane</location>
        <topology evidence="1">Multi-pass membrane protein</topology>
    </subcellularLocation>
</comment>
<organism evidence="9 10">
    <name type="scientific">Cudoniella acicularis</name>
    <dbReference type="NCBI Taxonomy" id="354080"/>
    <lineage>
        <taxon>Eukaryota</taxon>
        <taxon>Fungi</taxon>
        <taxon>Dikarya</taxon>
        <taxon>Ascomycota</taxon>
        <taxon>Pezizomycotina</taxon>
        <taxon>Leotiomycetes</taxon>
        <taxon>Helotiales</taxon>
        <taxon>Tricladiaceae</taxon>
        <taxon>Cudoniella</taxon>
    </lineage>
</organism>
<dbReference type="PANTHER" id="PTHR48022">
    <property type="entry name" value="PLASTIDIC GLUCOSE TRANSPORTER 4"/>
    <property type="match status" value="1"/>
</dbReference>
<keyword evidence="3 7" id="KW-0812">Transmembrane</keyword>
<keyword evidence="5 7" id="KW-0472">Membrane</keyword>
<feature type="domain" description="Major facilitator superfamily (MFS) profile" evidence="8">
    <location>
        <begin position="44"/>
        <end position="503"/>
    </location>
</feature>
<dbReference type="EMBL" id="JAAMPI010000639">
    <property type="protein sequence ID" value="KAF4629697.1"/>
    <property type="molecule type" value="Genomic_DNA"/>
</dbReference>
<dbReference type="AlphaFoldDB" id="A0A8H4W124"/>
<feature type="transmembrane region" description="Helical" evidence="7">
    <location>
        <begin position="41"/>
        <end position="60"/>
    </location>
</feature>
<keyword evidence="10" id="KW-1185">Reference proteome</keyword>
<gene>
    <name evidence="9" type="ORF">G7Y89_g8448</name>
</gene>
<comment type="similarity">
    <text evidence="2">Belongs to the major facilitator superfamily. Sugar transporter (TC 2.A.1.1) family.</text>
</comment>
<dbReference type="FunFam" id="1.20.1250.20:FF:000117">
    <property type="entry name" value="MFS hexose transporter"/>
    <property type="match status" value="1"/>
</dbReference>
<feature type="transmembrane region" description="Helical" evidence="7">
    <location>
        <begin position="482"/>
        <end position="500"/>
    </location>
</feature>
<dbReference type="Pfam" id="PF00083">
    <property type="entry name" value="Sugar_tr"/>
    <property type="match status" value="1"/>
</dbReference>
<feature type="transmembrane region" description="Helical" evidence="7">
    <location>
        <begin position="449"/>
        <end position="470"/>
    </location>
</feature>
<evidence type="ECO:0000256" key="7">
    <source>
        <dbReference type="SAM" id="Phobius"/>
    </source>
</evidence>
<dbReference type="InterPro" id="IPR036259">
    <property type="entry name" value="MFS_trans_sf"/>
</dbReference>
<dbReference type="OrthoDB" id="6133115at2759"/>
<dbReference type="GO" id="GO:0016020">
    <property type="term" value="C:membrane"/>
    <property type="evidence" value="ECO:0007669"/>
    <property type="project" value="UniProtKB-SubCell"/>
</dbReference>
<proteinExistence type="inferred from homology"/>
<dbReference type="Gene3D" id="1.20.1250.20">
    <property type="entry name" value="MFS general substrate transporter like domains"/>
    <property type="match status" value="1"/>
</dbReference>
<keyword evidence="4 7" id="KW-1133">Transmembrane helix</keyword>
<feature type="transmembrane region" description="Helical" evidence="7">
    <location>
        <begin position="372"/>
        <end position="395"/>
    </location>
</feature>
<evidence type="ECO:0000256" key="6">
    <source>
        <dbReference type="SAM" id="MobiDB-lite"/>
    </source>
</evidence>
<reference evidence="9 10" key="1">
    <citation type="submission" date="2020-03" db="EMBL/GenBank/DDBJ databases">
        <title>Draft Genome Sequence of Cudoniella acicularis.</title>
        <authorList>
            <person name="Buettner E."/>
            <person name="Kellner H."/>
        </authorList>
    </citation>
    <scope>NUCLEOTIDE SEQUENCE [LARGE SCALE GENOMIC DNA]</scope>
    <source>
        <strain evidence="9 10">DSM 108380</strain>
    </source>
</reference>
<feature type="transmembrane region" description="Helical" evidence="7">
    <location>
        <begin position="415"/>
        <end position="437"/>
    </location>
</feature>
<comment type="caution">
    <text evidence="9">The sequence shown here is derived from an EMBL/GenBank/DDBJ whole genome shotgun (WGS) entry which is preliminary data.</text>
</comment>